<evidence type="ECO:0000313" key="1">
    <source>
        <dbReference type="EMBL" id="MFD0987489.1"/>
    </source>
</evidence>
<dbReference type="Proteomes" id="UP001597102">
    <property type="component" value="Unassembled WGS sequence"/>
</dbReference>
<sequence>MLRFLILLVPLALAGCVTEERQPMPMSLGPTDGAASCLEYGDSPSFSDCKSTGTVTIPAE</sequence>
<name>A0ABW3JB51_9HYPH</name>
<protein>
    <recommendedName>
        <fullName evidence="3">Lipoprotein</fullName>
    </recommendedName>
</protein>
<keyword evidence="2" id="KW-1185">Reference proteome</keyword>
<reference evidence="2" key="1">
    <citation type="journal article" date="2019" name="Int. J. Syst. Evol. Microbiol.">
        <title>The Global Catalogue of Microorganisms (GCM) 10K type strain sequencing project: providing services to taxonomists for standard genome sequencing and annotation.</title>
        <authorList>
            <consortium name="The Broad Institute Genomics Platform"/>
            <consortium name="The Broad Institute Genome Sequencing Center for Infectious Disease"/>
            <person name="Wu L."/>
            <person name="Ma J."/>
        </authorList>
    </citation>
    <scope>NUCLEOTIDE SEQUENCE [LARGE SCALE GENOMIC DNA]</scope>
    <source>
        <strain evidence="2">CCUG 61697</strain>
    </source>
</reference>
<evidence type="ECO:0008006" key="3">
    <source>
        <dbReference type="Google" id="ProtNLM"/>
    </source>
</evidence>
<gene>
    <name evidence="1" type="ORF">ACFQ2F_10315</name>
</gene>
<accession>A0ABW3JB51</accession>
<evidence type="ECO:0000313" key="2">
    <source>
        <dbReference type="Proteomes" id="UP001597102"/>
    </source>
</evidence>
<organism evidence="1 2">
    <name type="scientific">Methyloligella solikamskensis</name>
    <dbReference type="NCBI Taxonomy" id="1177756"/>
    <lineage>
        <taxon>Bacteria</taxon>
        <taxon>Pseudomonadati</taxon>
        <taxon>Pseudomonadota</taxon>
        <taxon>Alphaproteobacteria</taxon>
        <taxon>Hyphomicrobiales</taxon>
        <taxon>Hyphomicrobiaceae</taxon>
        <taxon>Methyloligella</taxon>
    </lineage>
</organism>
<comment type="caution">
    <text evidence="1">The sequence shown here is derived from an EMBL/GenBank/DDBJ whole genome shotgun (WGS) entry which is preliminary data.</text>
</comment>
<dbReference type="PROSITE" id="PS51257">
    <property type="entry name" value="PROKAR_LIPOPROTEIN"/>
    <property type="match status" value="1"/>
</dbReference>
<dbReference type="RefSeq" id="WP_379089531.1">
    <property type="nucleotide sequence ID" value="NZ_JBHTJO010000001.1"/>
</dbReference>
<dbReference type="EMBL" id="JBHTJO010000001">
    <property type="protein sequence ID" value="MFD0987489.1"/>
    <property type="molecule type" value="Genomic_DNA"/>
</dbReference>
<proteinExistence type="predicted"/>